<organism evidence="2 3">
    <name type="scientific">Evansella tamaricis</name>
    <dbReference type="NCBI Taxonomy" id="2069301"/>
    <lineage>
        <taxon>Bacteria</taxon>
        <taxon>Bacillati</taxon>
        <taxon>Bacillota</taxon>
        <taxon>Bacilli</taxon>
        <taxon>Bacillales</taxon>
        <taxon>Bacillaceae</taxon>
        <taxon>Evansella</taxon>
    </lineage>
</organism>
<evidence type="ECO:0000313" key="3">
    <source>
        <dbReference type="Proteomes" id="UP000784880"/>
    </source>
</evidence>
<proteinExistence type="predicted"/>
<keyword evidence="3" id="KW-1185">Reference proteome</keyword>
<dbReference type="Proteomes" id="UP000784880">
    <property type="component" value="Unassembled WGS sequence"/>
</dbReference>
<accession>A0ABS6JDM8</accession>
<dbReference type="Pfam" id="PF26154">
    <property type="entry name" value="DUF8042"/>
    <property type="match status" value="1"/>
</dbReference>
<gene>
    <name evidence="2" type="ORF">KS419_08410</name>
</gene>
<evidence type="ECO:0000313" key="2">
    <source>
        <dbReference type="EMBL" id="MBU9711756.1"/>
    </source>
</evidence>
<dbReference type="EMBL" id="JAHQCS010000083">
    <property type="protein sequence ID" value="MBU9711756.1"/>
    <property type="molecule type" value="Genomic_DNA"/>
</dbReference>
<reference evidence="2 3" key="1">
    <citation type="submission" date="2021-06" db="EMBL/GenBank/DDBJ databases">
        <title>Bacillus sp. RD4P76, an endophyte from a halophyte.</title>
        <authorList>
            <person name="Sun J.-Q."/>
        </authorList>
    </citation>
    <scope>NUCLEOTIDE SEQUENCE [LARGE SCALE GENOMIC DNA]</scope>
    <source>
        <strain evidence="2 3">CGMCC 1.15917</strain>
    </source>
</reference>
<dbReference type="InterPro" id="IPR058355">
    <property type="entry name" value="DUF8042"/>
</dbReference>
<comment type="caution">
    <text evidence="2">The sequence shown here is derived from an EMBL/GenBank/DDBJ whole genome shotgun (WGS) entry which is preliminary data.</text>
</comment>
<protein>
    <recommendedName>
        <fullName evidence="1">DUF8042 domain-containing protein</fullName>
    </recommendedName>
</protein>
<feature type="domain" description="DUF8042" evidence="1">
    <location>
        <begin position="1"/>
        <end position="118"/>
    </location>
</feature>
<evidence type="ECO:0000259" key="1">
    <source>
        <dbReference type="Pfam" id="PF26154"/>
    </source>
</evidence>
<name>A0ABS6JDM8_9BACI</name>
<dbReference type="RefSeq" id="WP_217065792.1">
    <property type="nucleotide sequence ID" value="NZ_JAHQCS010000083.1"/>
</dbReference>
<sequence>MDKYIEVMKRTKELTDTMLEGLEHINELFKDGKYEETIQLFESVVVAYTTIQNSLEPIKEKLNNGDLESTTKNFNHILELVVDYYETKDYGRVQEVIQFTLLPHVKKWRGELETAFEPFLTS</sequence>